<dbReference type="InterPro" id="IPR037038">
    <property type="entry name" value="HepT-like_sf"/>
</dbReference>
<dbReference type="InterPro" id="IPR052379">
    <property type="entry name" value="Type_VII_TA_RNase"/>
</dbReference>
<dbReference type="PANTHER" id="PTHR33397:SF5">
    <property type="entry name" value="RNASE YUTE-RELATED"/>
    <property type="match status" value="1"/>
</dbReference>
<reference evidence="5 6" key="1">
    <citation type="submission" date="2016-10" db="EMBL/GenBank/DDBJ databases">
        <authorList>
            <person name="de Groot N.N."/>
        </authorList>
    </citation>
    <scope>NUCLEOTIDE SEQUENCE [LARGE SCALE GENOMIC DNA]</scope>
    <source>
        <strain evidence="5 6">DSM 9990</strain>
    </source>
</reference>
<keyword evidence="6" id="KW-1185">Reference proteome</keyword>
<dbReference type="GO" id="GO:0110001">
    <property type="term" value="C:toxin-antitoxin complex"/>
    <property type="evidence" value="ECO:0007669"/>
    <property type="project" value="InterPro"/>
</dbReference>
<dbReference type="AlphaFoldDB" id="A0A1I4TUE7"/>
<dbReference type="GO" id="GO:0004540">
    <property type="term" value="F:RNA nuclease activity"/>
    <property type="evidence" value="ECO:0007669"/>
    <property type="project" value="InterPro"/>
</dbReference>
<keyword evidence="3" id="KW-0378">Hydrolase</keyword>
<dbReference type="Pfam" id="PF01934">
    <property type="entry name" value="HepT-like"/>
    <property type="match status" value="1"/>
</dbReference>
<name>A0A1I4TUE7_9BACT</name>
<organism evidence="5 6">
    <name type="scientific">Thermodesulforhabdus norvegica</name>
    <dbReference type="NCBI Taxonomy" id="39841"/>
    <lineage>
        <taxon>Bacteria</taxon>
        <taxon>Pseudomonadati</taxon>
        <taxon>Thermodesulfobacteriota</taxon>
        <taxon>Syntrophobacteria</taxon>
        <taxon>Syntrophobacterales</taxon>
        <taxon>Thermodesulforhabdaceae</taxon>
        <taxon>Thermodesulforhabdus</taxon>
    </lineage>
</organism>
<dbReference type="PANTHER" id="PTHR33397">
    <property type="entry name" value="UPF0331 PROTEIN YUTE"/>
    <property type="match status" value="1"/>
</dbReference>
<dbReference type="Proteomes" id="UP000199611">
    <property type="component" value="Unassembled WGS sequence"/>
</dbReference>
<protein>
    <submittedName>
        <fullName evidence="5">Uncharacterized conserved protein YutE, UPF0331/DUF86 family</fullName>
    </submittedName>
</protein>
<accession>A0A1I4TUE7</accession>
<keyword evidence="1" id="KW-1277">Toxin-antitoxin system</keyword>
<dbReference type="InterPro" id="IPR008201">
    <property type="entry name" value="HepT-like"/>
</dbReference>
<dbReference type="OrthoDB" id="5368533at2"/>
<proteinExistence type="inferred from homology"/>
<evidence type="ECO:0000256" key="2">
    <source>
        <dbReference type="ARBA" id="ARBA00022722"/>
    </source>
</evidence>
<evidence type="ECO:0000256" key="3">
    <source>
        <dbReference type="ARBA" id="ARBA00022801"/>
    </source>
</evidence>
<dbReference type="Gene3D" id="1.20.120.580">
    <property type="entry name" value="bsu32300-like"/>
    <property type="match status" value="1"/>
</dbReference>
<evidence type="ECO:0000313" key="5">
    <source>
        <dbReference type="EMBL" id="SFM80261.1"/>
    </source>
</evidence>
<dbReference type="STRING" id="39841.SAMN05660836_01528"/>
<comment type="similarity">
    <text evidence="4">Belongs to the HepT RNase toxin family.</text>
</comment>
<sequence>MKKSRRSSVGSQRRVSRDIRRSLERLERIRALPKDAFLADQDALDLACYRLLIAIEAAIHICFHICAQRLHRVPEEYAECFAILGEAGIVPPELNRNLQRMVRFRNMLVHLYWEIDYDRMYEILQGHPDDLRKFVRAIGELL</sequence>
<dbReference type="RefSeq" id="WP_093394728.1">
    <property type="nucleotide sequence ID" value="NZ_FOUU01000004.1"/>
</dbReference>
<evidence type="ECO:0000256" key="4">
    <source>
        <dbReference type="ARBA" id="ARBA00024207"/>
    </source>
</evidence>
<gene>
    <name evidence="5" type="ORF">SAMN05660836_01528</name>
</gene>
<evidence type="ECO:0000256" key="1">
    <source>
        <dbReference type="ARBA" id="ARBA00022649"/>
    </source>
</evidence>
<evidence type="ECO:0000313" key="6">
    <source>
        <dbReference type="Proteomes" id="UP000199611"/>
    </source>
</evidence>
<dbReference type="NCBIfam" id="NF047751">
    <property type="entry name" value="HepT_toxin"/>
    <property type="match status" value="1"/>
</dbReference>
<dbReference type="EMBL" id="FOUU01000004">
    <property type="protein sequence ID" value="SFM80261.1"/>
    <property type="molecule type" value="Genomic_DNA"/>
</dbReference>
<keyword evidence="2" id="KW-0540">Nuclease</keyword>
<dbReference type="GO" id="GO:0016787">
    <property type="term" value="F:hydrolase activity"/>
    <property type="evidence" value="ECO:0007669"/>
    <property type="project" value="UniProtKB-KW"/>
</dbReference>